<keyword evidence="1" id="KW-1133">Transmembrane helix</keyword>
<dbReference type="Proteomes" id="UP000663873">
    <property type="component" value="Unassembled WGS sequence"/>
</dbReference>
<feature type="transmembrane region" description="Helical" evidence="1">
    <location>
        <begin position="232"/>
        <end position="253"/>
    </location>
</feature>
<name>A0A820UT96_9BILA</name>
<dbReference type="EMBL" id="CAJOBQ010003451">
    <property type="protein sequence ID" value="CAF4606794.1"/>
    <property type="molecule type" value="Genomic_DNA"/>
</dbReference>
<keyword evidence="1" id="KW-0812">Transmembrane</keyword>
<gene>
    <name evidence="4" type="ORF">HFQ381_LOCUS26936</name>
    <name evidence="2" type="ORF">TIS948_LOCUS11376</name>
    <name evidence="5" type="ORF">TSG867_LOCUS28180</name>
    <name evidence="3" type="ORF">UJA718_LOCUS23620</name>
</gene>
<evidence type="ECO:0000313" key="5">
    <source>
        <dbReference type="EMBL" id="CAF4606794.1"/>
    </source>
</evidence>
<evidence type="ECO:0000313" key="4">
    <source>
        <dbReference type="EMBL" id="CAF4489823.1"/>
    </source>
</evidence>
<protein>
    <submittedName>
        <fullName evidence="4">Uncharacterized protein</fullName>
    </submittedName>
</protein>
<dbReference type="AlphaFoldDB" id="A0A820UT96"/>
<evidence type="ECO:0000313" key="3">
    <source>
        <dbReference type="EMBL" id="CAF4462631.1"/>
    </source>
</evidence>
<dbReference type="EMBL" id="CAJOBP010005181">
    <property type="protein sequence ID" value="CAF4462631.1"/>
    <property type="molecule type" value="Genomic_DNA"/>
</dbReference>
<dbReference type="Proteomes" id="UP000663851">
    <property type="component" value="Unassembled WGS sequence"/>
</dbReference>
<evidence type="ECO:0000256" key="1">
    <source>
        <dbReference type="SAM" id="Phobius"/>
    </source>
</evidence>
<evidence type="ECO:0000313" key="7">
    <source>
        <dbReference type="Proteomes" id="UP000663873"/>
    </source>
</evidence>
<proteinExistence type="predicted"/>
<dbReference type="Proteomes" id="UP000663825">
    <property type="component" value="Unassembled WGS sequence"/>
</dbReference>
<evidence type="ECO:0000313" key="2">
    <source>
        <dbReference type="EMBL" id="CAF3181489.1"/>
    </source>
</evidence>
<dbReference type="Proteomes" id="UP000663862">
    <property type="component" value="Unassembled WGS sequence"/>
</dbReference>
<keyword evidence="1" id="KW-0472">Membrane</keyword>
<dbReference type="OrthoDB" id="10429038at2759"/>
<accession>A0A820UT96</accession>
<organism evidence="4 6">
    <name type="scientific">Rotaria socialis</name>
    <dbReference type="NCBI Taxonomy" id="392032"/>
    <lineage>
        <taxon>Eukaryota</taxon>
        <taxon>Metazoa</taxon>
        <taxon>Spiralia</taxon>
        <taxon>Gnathifera</taxon>
        <taxon>Rotifera</taxon>
        <taxon>Eurotatoria</taxon>
        <taxon>Bdelloidea</taxon>
        <taxon>Philodinida</taxon>
        <taxon>Philodinidae</taxon>
        <taxon>Rotaria</taxon>
    </lineage>
</organism>
<dbReference type="EMBL" id="CAJOBO010003353">
    <property type="protein sequence ID" value="CAF4489823.1"/>
    <property type="molecule type" value="Genomic_DNA"/>
</dbReference>
<sequence>MQYNLQWQNTLTCDCRGCSGGGGGGTSCCCSGYGRSPVPFNSTLQPPTNCTALSNASFECSVSVTFSSIQDDHIRIFYFAYGAGQRRSSFVDTEVNLWTGILSMQFIPKVASIAVSRMRDLFSINNSTSDKIKCYEDDDEKVTIDACQSCPLDTNGTSTIRSCKNGINIVGAQLYEQTTLDDERKIAYVYVECIEPRCNARNTTQAALRIFSDTGFAQHYYGLPSLSSPSSAIFVSFSFTPSIMFMLAVVNVFRRELD</sequence>
<dbReference type="EMBL" id="CAJNXB010001596">
    <property type="protein sequence ID" value="CAF3181489.1"/>
    <property type="molecule type" value="Genomic_DNA"/>
</dbReference>
<reference evidence="4" key="1">
    <citation type="submission" date="2021-02" db="EMBL/GenBank/DDBJ databases">
        <authorList>
            <person name="Nowell W R."/>
        </authorList>
    </citation>
    <scope>NUCLEOTIDE SEQUENCE</scope>
</reference>
<evidence type="ECO:0000313" key="6">
    <source>
        <dbReference type="Proteomes" id="UP000663851"/>
    </source>
</evidence>
<keyword evidence="7" id="KW-1185">Reference proteome</keyword>
<comment type="caution">
    <text evidence="4">The sequence shown here is derived from an EMBL/GenBank/DDBJ whole genome shotgun (WGS) entry which is preliminary data.</text>
</comment>